<dbReference type="Gene3D" id="3.30.70.870">
    <property type="entry name" value="Elongation Factor G (Translational Gtpase), domain 3"/>
    <property type="match status" value="1"/>
</dbReference>
<name>A0A3B0PJP3_9BACT</name>
<dbReference type="EC" id="3.6.5.-" evidence="1"/>
<dbReference type="Proteomes" id="UP000257559">
    <property type="component" value="Chromosome"/>
</dbReference>
<keyword evidence="1" id="KW-0378">Hydrolase</keyword>
<gene>
    <name evidence="1" type="primary">lepA_2</name>
    <name evidence="1" type="ORF">NCTC10132_00195</name>
</gene>
<organism evidence="1 2">
    <name type="scientific">Mycoplasmopsis edwardii</name>
    <dbReference type="NCBI Taxonomy" id="53558"/>
    <lineage>
        <taxon>Bacteria</taxon>
        <taxon>Bacillati</taxon>
        <taxon>Mycoplasmatota</taxon>
        <taxon>Mycoplasmoidales</taxon>
        <taxon>Metamycoplasmataceae</taxon>
        <taxon>Mycoplasmopsis</taxon>
    </lineage>
</organism>
<dbReference type="InterPro" id="IPR035647">
    <property type="entry name" value="EFG_III/V"/>
</dbReference>
<dbReference type="EMBL" id="LS991951">
    <property type="protein sequence ID" value="SYV96859.1"/>
    <property type="molecule type" value="Genomic_DNA"/>
</dbReference>
<sequence>MKPVVFTGFYPVDTRDYSMLKESLEKISLSDSSITW</sequence>
<accession>A0A3B0PJP3</accession>
<evidence type="ECO:0000313" key="1">
    <source>
        <dbReference type="EMBL" id="SYV96859.1"/>
    </source>
</evidence>
<protein>
    <submittedName>
        <fullName evidence="1">GTP-binding protein lepA</fullName>
        <ecNumber evidence="1">3.6.5.-</ecNumber>
    </submittedName>
</protein>
<evidence type="ECO:0000313" key="2">
    <source>
        <dbReference type="Proteomes" id="UP000257559"/>
    </source>
</evidence>
<reference evidence="2" key="1">
    <citation type="submission" date="2018-06" db="EMBL/GenBank/DDBJ databases">
        <authorList>
            <consortium name="Pathogen Informatics"/>
        </authorList>
    </citation>
    <scope>NUCLEOTIDE SEQUENCE [LARGE SCALE GENOMIC DNA]</scope>
    <source>
        <strain evidence="2">NCTC10132</strain>
    </source>
</reference>
<keyword evidence="2" id="KW-1185">Reference proteome</keyword>
<dbReference type="SUPFAM" id="SSF54980">
    <property type="entry name" value="EF-G C-terminal domain-like"/>
    <property type="match status" value="1"/>
</dbReference>
<feature type="non-terminal residue" evidence="1">
    <location>
        <position position="36"/>
    </location>
</feature>
<dbReference type="KEGG" id="medw:NCTC10132_00195"/>
<proteinExistence type="predicted"/>
<dbReference type="AlphaFoldDB" id="A0A3B0PJP3"/>
<dbReference type="GO" id="GO:0016787">
    <property type="term" value="F:hydrolase activity"/>
    <property type="evidence" value="ECO:0007669"/>
    <property type="project" value="UniProtKB-KW"/>
</dbReference>